<protein>
    <recommendedName>
        <fullName evidence="1">tRNA pseudouridine(55) synthase</fullName>
        <ecNumber evidence="1">5.4.99.25</ecNumber>
    </recommendedName>
</protein>
<dbReference type="Pfam" id="PF22023">
    <property type="entry name" value="Pus10_THUMP_arc"/>
    <property type="match status" value="1"/>
</dbReference>
<evidence type="ECO:0000256" key="1">
    <source>
        <dbReference type="ARBA" id="ARBA00012787"/>
    </source>
</evidence>
<dbReference type="PANTHER" id="PTHR21568">
    <property type="entry name" value="TRNA PSEUDOURIDINE SYNTHASE PUS10"/>
    <property type="match status" value="1"/>
</dbReference>
<dbReference type="InterPro" id="IPR039894">
    <property type="entry name" value="Pus10-like"/>
</dbReference>
<dbReference type="InterPro" id="IPR055174">
    <property type="entry name" value="Pus10_THUMP_arc"/>
</dbReference>
<gene>
    <name evidence="6" type="ORF">S01H4_47424</name>
</gene>
<dbReference type="EC" id="5.4.99.25" evidence="1"/>
<feature type="non-terminal residue" evidence="6">
    <location>
        <position position="258"/>
    </location>
</feature>
<evidence type="ECO:0000256" key="3">
    <source>
        <dbReference type="ARBA" id="ARBA00023235"/>
    </source>
</evidence>
<dbReference type="GO" id="GO:0031119">
    <property type="term" value="P:tRNA pseudouridine synthesis"/>
    <property type="evidence" value="ECO:0007669"/>
    <property type="project" value="TreeGrafter"/>
</dbReference>
<accession>X1BVM9</accession>
<dbReference type="PANTHER" id="PTHR21568:SF0">
    <property type="entry name" value="TRNA PSEUDOURIDINE SYNTHASE PUS10"/>
    <property type="match status" value="1"/>
</dbReference>
<feature type="domain" description="Pus10 THUMP" evidence="5">
    <location>
        <begin position="98"/>
        <end position="175"/>
    </location>
</feature>
<dbReference type="GO" id="GO:0160148">
    <property type="term" value="F:tRNA pseudouridine(55) synthase activity"/>
    <property type="evidence" value="ECO:0007669"/>
    <property type="project" value="UniProtKB-EC"/>
</dbReference>
<evidence type="ECO:0000259" key="4">
    <source>
        <dbReference type="Pfam" id="PF21238"/>
    </source>
</evidence>
<evidence type="ECO:0000313" key="6">
    <source>
        <dbReference type="EMBL" id="GAG99095.1"/>
    </source>
</evidence>
<dbReference type="Gene3D" id="3.30.70.2510">
    <property type="match status" value="1"/>
</dbReference>
<name>X1BVM9_9ZZZZ</name>
<dbReference type="AlphaFoldDB" id="X1BVM9"/>
<sequence>MKDNRLCDNCLGRQFALVGFGLTNKERGHILKDAIILELYNKIPDDKEAVSINQNIAKMGNVLAQQSMQRKECEIDLTSADDSVCELCEGLFDKLSIYVKPAVSKLENEDYQSFIIGAKIPPEILEKEDNIRAKYNITTGESMKSEFTREIGKLIMNQTNKKPDFELPDITIIIDLSNQTITLQKRSLFIYGRYNKFIRTIPQTRWPCYDCNGKGCIRCNYTGKRYMESVEELIAEPILEITGGSGSRFHGAGREDID</sequence>
<keyword evidence="3" id="KW-0413">Isomerase</keyword>
<dbReference type="Pfam" id="PF21238">
    <property type="entry name" value="Pus10_C"/>
    <property type="match status" value="1"/>
</dbReference>
<reference evidence="6" key="1">
    <citation type="journal article" date="2014" name="Front. Microbiol.">
        <title>High frequency of phylogenetically diverse reductive dehalogenase-homologous genes in deep subseafloor sedimentary metagenomes.</title>
        <authorList>
            <person name="Kawai M."/>
            <person name="Futagami T."/>
            <person name="Toyoda A."/>
            <person name="Takaki Y."/>
            <person name="Nishi S."/>
            <person name="Hori S."/>
            <person name="Arai W."/>
            <person name="Tsubouchi T."/>
            <person name="Morono Y."/>
            <person name="Uchiyama I."/>
            <person name="Ito T."/>
            <person name="Fujiyama A."/>
            <person name="Inagaki F."/>
            <person name="Takami H."/>
        </authorList>
    </citation>
    <scope>NUCLEOTIDE SEQUENCE</scope>
    <source>
        <strain evidence="6">Expedition CK06-06</strain>
    </source>
</reference>
<feature type="domain" description="Pus10-like C-terminal" evidence="4">
    <location>
        <begin position="189"/>
        <end position="258"/>
    </location>
</feature>
<keyword evidence="2" id="KW-0819">tRNA processing</keyword>
<dbReference type="InterPro" id="IPR048741">
    <property type="entry name" value="Pus10-like_C"/>
</dbReference>
<comment type="caution">
    <text evidence="6">The sequence shown here is derived from an EMBL/GenBank/DDBJ whole genome shotgun (WGS) entry which is preliminary data.</text>
</comment>
<dbReference type="EMBL" id="BART01026620">
    <property type="protein sequence ID" value="GAG99095.1"/>
    <property type="molecule type" value="Genomic_DNA"/>
</dbReference>
<proteinExistence type="predicted"/>
<dbReference type="NCBIfam" id="TIGR01213">
    <property type="entry name" value="pseudo_Pus10arc"/>
    <property type="match status" value="1"/>
</dbReference>
<evidence type="ECO:0000256" key="2">
    <source>
        <dbReference type="ARBA" id="ARBA00022694"/>
    </source>
</evidence>
<organism evidence="6">
    <name type="scientific">marine sediment metagenome</name>
    <dbReference type="NCBI Taxonomy" id="412755"/>
    <lineage>
        <taxon>unclassified sequences</taxon>
        <taxon>metagenomes</taxon>
        <taxon>ecological metagenomes</taxon>
    </lineage>
</organism>
<evidence type="ECO:0000259" key="5">
    <source>
        <dbReference type="Pfam" id="PF22023"/>
    </source>
</evidence>